<reference evidence="2" key="1">
    <citation type="submission" date="2013-09" db="EMBL/GenBank/DDBJ databases">
        <title>Corchorus olitorius genome sequencing.</title>
        <authorList>
            <person name="Alam M."/>
            <person name="Haque M.S."/>
            <person name="Islam M.S."/>
            <person name="Emdad E.M."/>
            <person name="Islam M.M."/>
            <person name="Ahmed B."/>
            <person name="Halim A."/>
            <person name="Hossen Q.M.M."/>
            <person name="Hossain M.Z."/>
            <person name="Ahmed R."/>
            <person name="Khan M.M."/>
            <person name="Islam R."/>
            <person name="Rashid M.M."/>
            <person name="Khan S.A."/>
            <person name="Rahman M.S."/>
            <person name="Alam M."/>
            <person name="Yahiya A.S."/>
            <person name="Khan M.S."/>
            <person name="Azam M.S."/>
            <person name="Haque T."/>
            <person name="Lashkar M.Z.H."/>
            <person name="Akhand A.I."/>
            <person name="Morshed G."/>
            <person name="Roy S."/>
            <person name="Uddin K.S."/>
            <person name="Rabeya T."/>
            <person name="Hossain A.S."/>
            <person name="Chowdhury A."/>
            <person name="Snigdha A.R."/>
            <person name="Mortoza M.S."/>
            <person name="Matin S.A."/>
            <person name="Hoque S.M.E."/>
            <person name="Islam M.K."/>
            <person name="Roy D.K."/>
            <person name="Haider R."/>
            <person name="Moosa M.M."/>
            <person name="Elias S.M."/>
            <person name="Hasan A.M."/>
            <person name="Jahan S."/>
            <person name="Shafiuddin M."/>
            <person name="Mahmood N."/>
            <person name="Shommy N.S."/>
        </authorList>
    </citation>
    <scope>NUCLEOTIDE SEQUENCE [LARGE SCALE GENOMIC DNA]</scope>
    <source>
        <strain evidence="2">cv. O-4</strain>
    </source>
</reference>
<dbReference type="STRING" id="93759.A0A1R3JMN9"/>
<protein>
    <submittedName>
        <fullName evidence="1">Exocyst complex component 6 protein</fullName>
    </submittedName>
</protein>
<gene>
    <name evidence="1" type="ORF">COLO4_15487</name>
</gene>
<keyword evidence="2" id="KW-1185">Reference proteome</keyword>
<accession>A0A1R3JMN9</accession>
<comment type="caution">
    <text evidence="1">The sequence shown here is derived from an EMBL/GenBank/DDBJ whole genome shotgun (WGS) entry which is preliminary data.</text>
</comment>
<dbReference type="AlphaFoldDB" id="A0A1R3JMN9"/>
<evidence type="ECO:0000313" key="2">
    <source>
        <dbReference type="Proteomes" id="UP000187203"/>
    </source>
</evidence>
<name>A0A1R3JMN9_9ROSI</name>
<evidence type="ECO:0000313" key="1">
    <source>
        <dbReference type="EMBL" id="OMO96126.1"/>
    </source>
</evidence>
<proteinExistence type="predicted"/>
<sequence>MDPKPRRIGVIENGDTTTGEDLVLATLIGNGDDVGPLVRHAFEMGRPEPLVHQLNHVVKKK</sequence>
<dbReference type="Proteomes" id="UP000187203">
    <property type="component" value="Unassembled WGS sequence"/>
</dbReference>
<dbReference type="OrthoDB" id="10267033at2759"/>
<organism evidence="1 2">
    <name type="scientific">Corchorus olitorius</name>
    <dbReference type="NCBI Taxonomy" id="93759"/>
    <lineage>
        <taxon>Eukaryota</taxon>
        <taxon>Viridiplantae</taxon>
        <taxon>Streptophyta</taxon>
        <taxon>Embryophyta</taxon>
        <taxon>Tracheophyta</taxon>
        <taxon>Spermatophyta</taxon>
        <taxon>Magnoliopsida</taxon>
        <taxon>eudicotyledons</taxon>
        <taxon>Gunneridae</taxon>
        <taxon>Pentapetalae</taxon>
        <taxon>rosids</taxon>
        <taxon>malvids</taxon>
        <taxon>Malvales</taxon>
        <taxon>Malvaceae</taxon>
        <taxon>Grewioideae</taxon>
        <taxon>Apeibeae</taxon>
        <taxon>Corchorus</taxon>
    </lineage>
</organism>
<dbReference type="EMBL" id="AWUE01015686">
    <property type="protein sequence ID" value="OMO96126.1"/>
    <property type="molecule type" value="Genomic_DNA"/>
</dbReference>